<proteinExistence type="inferred from homology"/>
<dbReference type="InterPro" id="IPR036599">
    <property type="entry name" value="DNA_ligase_N_sf"/>
</dbReference>
<evidence type="ECO:0000256" key="1">
    <source>
        <dbReference type="ARBA" id="ARBA00007572"/>
    </source>
</evidence>
<dbReference type="EMBL" id="PKSL01000220">
    <property type="protein sequence ID" value="POV98677.1"/>
    <property type="molecule type" value="Genomic_DNA"/>
</dbReference>
<comment type="caution">
    <text evidence="8">The sequence shown here is derived from an EMBL/GenBank/DDBJ whole genome shotgun (WGS) entry which is preliminary data.</text>
</comment>
<feature type="compositionally biased region" description="Polar residues" evidence="6">
    <location>
        <begin position="1084"/>
        <end position="1110"/>
    </location>
</feature>
<dbReference type="GO" id="GO:0003677">
    <property type="term" value="F:DNA binding"/>
    <property type="evidence" value="ECO:0007669"/>
    <property type="project" value="InterPro"/>
</dbReference>
<feature type="compositionally biased region" description="Low complexity" evidence="6">
    <location>
        <begin position="37"/>
        <end position="53"/>
    </location>
</feature>
<keyword evidence="3" id="KW-0547">Nucleotide-binding</keyword>
<organism evidence="8 9">
    <name type="scientific">Puccinia striiformis</name>
    <dbReference type="NCBI Taxonomy" id="27350"/>
    <lineage>
        <taxon>Eukaryota</taxon>
        <taxon>Fungi</taxon>
        <taxon>Dikarya</taxon>
        <taxon>Basidiomycota</taxon>
        <taxon>Pucciniomycotina</taxon>
        <taxon>Pucciniomycetes</taxon>
        <taxon>Pucciniales</taxon>
        <taxon>Pucciniaceae</taxon>
        <taxon>Puccinia</taxon>
    </lineage>
</organism>
<feature type="compositionally biased region" description="Basic and acidic residues" evidence="6">
    <location>
        <begin position="922"/>
        <end position="932"/>
    </location>
</feature>
<evidence type="ECO:0000256" key="5">
    <source>
        <dbReference type="ARBA" id="ARBA00023242"/>
    </source>
</evidence>
<accession>A0A2S4UN99</accession>
<dbReference type="GO" id="GO:0032807">
    <property type="term" value="C:DNA ligase IV complex"/>
    <property type="evidence" value="ECO:0007669"/>
    <property type="project" value="TreeGrafter"/>
</dbReference>
<evidence type="ECO:0000256" key="6">
    <source>
        <dbReference type="SAM" id="MobiDB-lite"/>
    </source>
</evidence>
<dbReference type="VEuPathDB" id="FungiDB:PSHT_10595"/>
<dbReference type="Proteomes" id="UP000239156">
    <property type="component" value="Unassembled WGS sequence"/>
</dbReference>
<sequence length="1279" mass="145031">MATLHSTSTTSSGPQDITFSQFCSYLESIATRKPRKSGTTTRNSTSTSTYDTSNKAASDFQNWVHQFKWNQIPKQTGKIIFRLLFPDQDIRRKYGLQESRLGSYLGMIFAVSTKSGHRGEPLVKWDSVQEDEQGIERGKPGCLGLELQKIIQDLPRDDTESPTLAVVDRLLDELAVLSNWSNIGKHPFRKPYRRPTFILQDLYQSLSPREAAYMTQIILKDLRPLLSPLTSSSTYRSLVDYDSKAFEGISPYWMMKAWHWAMPRIYRAKADFDTAADLCERFPRDTKELPADLEQLLRSLTKPQLGTPVNVSQTHTYFFVQTCTLPQFLKKKMVDWVNRYPKPSKLLDPVLQPHCLNLQDKSGPKPKWTEREIMYSNFSMISYRHWPFLRMQIHIDTSKPHDRQIQIFSKSHRDSTKERAPTHNVIRAALGLDSDSTSEDFVFNPRPDTLEPITSGIFEAEMVAWNKSQCQVDEFWRISELKLKPWQKPKRDDYIEQNIDQSTSAFTESQIGEMDTQQLSDIESRHLAICFFDVLYLNEKSLVERKSRVSVLHVSHFIDQIITSCIPPTGPYNERRQVLEKCIHVIPHYSMLVERKSFDFSRDSARDALRKHYATVIADRHEGLMLKTAESIYNDSRSEHKWLKVKKDYIQGCGDTADYAIIGAAWDSRRGRELGVPTSTFTSWYIGLSDNLLDIKRDPNIRPNFQVVFTSLSYGLTRKQLEKANRIAKDIESEPHNSKALRSWPFTYELASGLAKPTTIFKEPLVFELMGSGFTKGSRIKEYELRWPRITKLHGAEERHWTTAVDLEEHNEMAKRATDPKLLKIADLVSGGSQDKAENGYKAEVEHWNDKLERSDLKWLTGSASKSRSELAATPARLIAPTPVNQATPSRIQEKTASPQTSSVSSRTSNSIPSISRQRNNPKSDRQGEFRSRVASTSTSADSRETNNAHEKPPRDGTPKKVLPIRTTDSTIPSLKRKASGSSDAPATPKDNPLRRPRLVTFIDPGKAPPAGSNPKNRPEPDPKRRKTYNLRSPSKVPPDKAKFPGLTPHRDASTPRKNRQAGALGGNLTPLKTPTTPIKKVTDQASSTRSTLGPVASTSISTPRNQSGTDALPSDDTRMTSLPSRSSVPPVPHGTNEIQASGSAKVDPPELDRTDAPPWHRNPNVRWCLVHDEQNYGIQGPRYGSVNKLLEALEVDHPNELSDSKPDHPHSDPFSYIFIDNPTDSSLSRIHKQVFYSELSNPNIGIVAYDAKVLKLLDRDLPNWNQFELFRINPTRKS</sequence>
<feature type="compositionally biased region" description="Polar residues" evidence="6">
    <location>
        <begin position="883"/>
        <end position="897"/>
    </location>
</feature>
<dbReference type="Gene3D" id="3.30.470.30">
    <property type="entry name" value="DNA ligase/mRNA capping enzyme"/>
    <property type="match status" value="1"/>
</dbReference>
<keyword evidence="4" id="KW-0067">ATP-binding</keyword>
<evidence type="ECO:0000313" key="8">
    <source>
        <dbReference type="EMBL" id="POV98677.1"/>
    </source>
</evidence>
<keyword evidence="2" id="KW-0436">Ligase</keyword>
<feature type="domain" description="ATP-dependent DNA ligase family profile" evidence="7">
    <location>
        <begin position="520"/>
        <end position="690"/>
    </location>
</feature>
<dbReference type="GO" id="GO:0006310">
    <property type="term" value="P:DNA recombination"/>
    <property type="evidence" value="ECO:0007669"/>
    <property type="project" value="InterPro"/>
</dbReference>
<feature type="compositionally biased region" description="Low complexity" evidence="6">
    <location>
        <begin position="898"/>
        <end position="917"/>
    </location>
</feature>
<dbReference type="InterPro" id="IPR012308">
    <property type="entry name" value="DNA_ligase_ATP-dep_N"/>
</dbReference>
<evidence type="ECO:0000256" key="4">
    <source>
        <dbReference type="ARBA" id="ARBA00022840"/>
    </source>
</evidence>
<evidence type="ECO:0000256" key="2">
    <source>
        <dbReference type="ARBA" id="ARBA00022598"/>
    </source>
</evidence>
<dbReference type="InterPro" id="IPR029710">
    <property type="entry name" value="LIG4"/>
</dbReference>
<reference evidence="8" key="1">
    <citation type="submission" date="2017-12" db="EMBL/GenBank/DDBJ databases">
        <title>Gene loss provides genomic basis for host adaptation in cereal stripe rust fungi.</title>
        <authorList>
            <person name="Xia C."/>
        </authorList>
    </citation>
    <scope>NUCLEOTIDE SEQUENCE [LARGE SCALE GENOMIC DNA]</scope>
    <source>
        <strain evidence="8">93-210</strain>
    </source>
</reference>
<protein>
    <recommendedName>
        <fullName evidence="7">ATP-dependent DNA ligase family profile domain-containing protein</fullName>
    </recommendedName>
</protein>
<dbReference type="InterPro" id="IPR016059">
    <property type="entry name" value="DNA_ligase_ATP-dep_CS"/>
</dbReference>
<feature type="region of interest" description="Disordered" evidence="6">
    <location>
        <begin position="868"/>
        <end position="1159"/>
    </location>
</feature>
<keyword evidence="9" id="KW-1185">Reference proteome</keyword>
<dbReference type="Pfam" id="PF01068">
    <property type="entry name" value="DNA_ligase_A_M"/>
    <property type="match status" value="1"/>
</dbReference>
<gene>
    <name evidence="8" type="ORF">PSTT_14251</name>
</gene>
<feature type="region of interest" description="Disordered" evidence="6">
    <location>
        <begin position="33"/>
        <end position="53"/>
    </location>
</feature>
<evidence type="ECO:0000259" key="7">
    <source>
        <dbReference type="PROSITE" id="PS50160"/>
    </source>
</evidence>
<dbReference type="PROSITE" id="PS50160">
    <property type="entry name" value="DNA_LIGASE_A3"/>
    <property type="match status" value="1"/>
</dbReference>
<name>A0A2S4UN99_9BASI</name>
<dbReference type="GO" id="GO:0005524">
    <property type="term" value="F:ATP binding"/>
    <property type="evidence" value="ECO:0007669"/>
    <property type="project" value="UniProtKB-KW"/>
</dbReference>
<dbReference type="PANTHER" id="PTHR45997">
    <property type="entry name" value="DNA LIGASE 4"/>
    <property type="match status" value="1"/>
</dbReference>
<evidence type="ECO:0000313" key="9">
    <source>
        <dbReference type="Proteomes" id="UP000239156"/>
    </source>
</evidence>
<dbReference type="InterPro" id="IPR012310">
    <property type="entry name" value="DNA_ligase_ATP-dep_cent"/>
</dbReference>
<dbReference type="PANTHER" id="PTHR45997:SF2">
    <property type="entry name" value="ATP DEPENDENT DNA LIGASE DOMAIN PROTEIN (AFU_ORTHOLOGUE AFUA_5G02430)"/>
    <property type="match status" value="1"/>
</dbReference>
<dbReference type="AlphaFoldDB" id="A0A2S4UN99"/>
<comment type="similarity">
    <text evidence="1">Belongs to the ATP-dependent DNA ligase family.</text>
</comment>
<dbReference type="InterPro" id="IPR012340">
    <property type="entry name" value="NA-bd_OB-fold"/>
</dbReference>
<feature type="compositionally biased region" description="Low complexity" evidence="6">
    <location>
        <begin position="1070"/>
        <end position="1080"/>
    </location>
</feature>
<feature type="compositionally biased region" description="Basic and acidic residues" evidence="6">
    <location>
        <begin position="942"/>
        <end position="959"/>
    </location>
</feature>
<dbReference type="SUPFAM" id="SSF56091">
    <property type="entry name" value="DNA ligase/mRNA capping enzyme, catalytic domain"/>
    <property type="match status" value="1"/>
</dbReference>
<dbReference type="Gene3D" id="1.10.3260.10">
    <property type="entry name" value="DNA ligase, ATP-dependent, N-terminal domain"/>
    <property type="match status" value="1"/>
</dbReference>
<dbReference type="VEuPathDB" id="FungiDB:PSTT_14251"/>
<keyword evidence="5" id="KW-0539">Nucleus</keyword>
<dbReference type="Gene3D" id="2.40.50.140">
    <property type="entry name" value="Nucleic acid-binding proteins"/>
    <property type="match status" value="1"/>
</dbReference>
<dbReference type="PROSITE" id="PS00333">
    <property type="entry name" value="DNA_LIGASE_A2"/>
    <property type="match status" value="1"/>
</dbReference>
<dbReference type="GO" id="GO:0003910">
    <property type="term" value="F:DNA ligase (ATP) activity"/>
    <property type="evidence" value="ECO:0007669"/>
    <property type="project" value="InterPro"/>
</dbReference>
<feature type="compositionally biased region" description="Basic and acidic residues" evidence="6">
    <location>
        <begin position="1038"/>
        <end position="1055"/>
    </location>
</feature>
<dbReference type="GO" id="GO:0006303">
    <property type="term" value="P:double-strand break repair via nonhomologous end joining"/>
    <property type="evidence" value="ECO:0007669"/>
    <property type="project" value="TreeGrafter"/>
</dbReference>
<dbReference type="Pfam" id="PF04675">
    <property type="entry name" value="DNA_ligase_A_N"/>
    <property type="match status" value="1"/>
</dbReference>
<dbReference type="GO" id="GO:0006297">
    <property type="term" value="P:nucleotide-excision repair, DNA gap filling"/>
    <property type="evidence" value="ECO:0007669"/>
    <property type="project" value="TreeGrafter"/>
</dbReference>
<evidence type="ECO:0000256" key="3">
    <source>
        <dbReference type="ARBA" id="ARBA00022741"/>
    </source>
</evidence>